<comment type="subunit">
    <text evidence="9">Homodimer.</text>
</comment>
<keyword evidence="6 9" id="KW-0648">Protein biosynthesis</keyword>
<dbReference type="PRINTS" id="PR00982">
    <property type="entry name" value="TRNASYNTHLYS"/>
</dbReference>
<evidence type="ECO:0000256" key="5">
    <source>
        <dbReference type="ARBA" id="ARBA00022840"/>
    </source>
</evidence>
<feature type="binding site" evidence="9">
    <location>
        <position position="415"/>
    </location>
    <ligand>
        <name>Mg(2+)</name>
        <dbReference type="ChEBI" id="CHEBI:18420"/>
        <label>1</label>
    </ligand>
</feature>
<comment type="cofactor">
    <cofactor evidence="9 10">
        <name>Mg(2+)</name>
        <dbReference type="ChEBI" id="CHEBI:18420"/>
    </cofactor>
    <text evidence="9 10">Binds 3 Mg(2+) ions per subunit.</text>
</comment>
<dbReference type="NCBIfam" id="NF001756">
    <property type="entry name" value="PRK00484.1"/>
    <property type="match status" value="1"/>
</dbReference>
<keyword evidence="4 9" id="KW-0547">Nucleotide-binding</keyword>
<dbReference type="PROSITE" id="PS50862">
    <property type="entry name" value="AA_TRNA_LIGASE_II"/>
    <property type="match status" value="1"/>
</dbReference>
<dbReference type="SUPFAM" id="SSF50249">
    <property type="entry name" value="Nucleic acid-binding proteins"/>
    <property type="match status" value="1"/>
</dbReference>
<dbReference type="EMBL" id="BX842652">
    <property type="protein sequence ID" value="CAE80158.1"/>
    <property type="molecule type" value="Genomic_DNA"/>
</dbReference>
<dbReference type="CDD" id="cd00775">
    <property type="entry name" value="LysRS_core"/>
    <property type="match status" value="1"/>
</dbReference>
<evidence type="ECO:0000256" key="2">
    <source>
        <dbReference type="ARBA" id="ARBA00022598"/>
    </source>
</evidence>
<evidence type="ECO:0000256" key="9">
    <source>
        <dbReference type="HAMAP-Rule" id="MF_00252"/>
    </source>
</evidence>
<dbReference type="InterPro" id="IPR045864">
    <property type="entry name" value="aa-tRNA-synth_II/BPL/LPL"/>
</dbReference>
<comment type="subcellular location">
    <subcellularLocation>
        <location evidence="9">Cytoplasm</location>
    </subcellularLocation>
</comment>
<keyword evidence="13" id="KW-1185">Reference proteome</keyword>
<dbReference type="eggNOG" id="COG1190">
    <property type="taxonomic scope" value="Bacteria"/>
</dbReference>
<dbReference type="InterPro" id="IPR002313">
    <property type="entry name" value="Lys-tRNA-ligase_II"/>
</dbReference>
<dbReference type="Gene3D" id="2.40.50.140">
    <property type="entry name" value="Nucleic acid-binding proteins"/>
    <property type="match status" value="1"/>
</dbReference>
<evidence type="ECO:0000313" key="13">
    <source>
        <dbReference type="Proteomes" id="UP000008080"/>
    </source>
</evidence>
<keyword evidence="3 9" id="KW-0479">Metal-binding</keyword>
<dbReference type="STRING" id="264462.Bd2338"/>
<dbReference type="KEGG" id="bba:Bd2338"/>
<dbReference type="InterPro" id="IPR012340">
    <property type="entry name" value="NA-bd_OB-fold"/>
</dbReference>
<dbReference type="HOGENOM" id="CLU_008255_6_0_7"/>
<dbReference type="GO" id="GO:0000287">
    <property type="term" value="F:magnesium ion binding"/>
    <property type="evidence" value="ECO:0007669"/>
    <property type="project" value="UniProtKB-UniRule"/>
</dbReference>
<comment type="catalytic activity">
    <reaction evidence="8 9 10">
        <text>tRNA(Lys) + L-lysine + ATP = L-lysyl-tRNA(Lys) + AMP + diphosphate</text>
        <dbReference type="Rhea" id="RHEA:20792"/>
        <dbReference type="Rhea" id="RHEA-COMP:9696"/>
        <dbReference type="Rhea" id="RHEA-COMP:9697"/>
        <dbReference type="ChEBI" id="CHEBI:30616"/>
        <dbReference type="ChEBI" id="CHEBI:32551"/>
        <dbReference type="ChEBI" id="CHEBI:33019"/>
        <dbReference type="ChEBI" id="CHEBI:78442"/>
        <dbReference type="ChEBI" id="CHEBI:78529"/>
        <dbReference type="ChEBI" id="CHEBI:456215"/>
        <dbReference type="EC" id="6.1.1.6"/>
    </reaction>
</comment>
<evidence type="ECO:0000256" key="4">
    <source>
        <dbReference type="ARBA" id="ARBA00022741"/>
    </source>
</evidence>
<name>Q6MKP9_BDEBA</name>
<dbReference type="NCBIfam" id="TIGR00499">
    <property type="entry name" value="lysS_bact"/>
    <property type="match status" value="1"/>
</dbReference>
<dbReference type="HAMAP" id="MF_00252">
    <property type="entry name" value="Lys_tRNA_synth_class2"/>
    <property type="match status" value="1"/>
</dbReference>
<dbReference type="InterPro" id="IPR018149">
    <property type="entry name" value="Lys-tRNA-synth_II_C"/>
</dbReference>
<gene>
    <name evidence="9 12" type="primary">lysS</name>
    <name evidence="12" type="ordered locus">Bd2338</name>
</gene>
<protein>
    <recommendedName>
        <fullName evidence="9">Lysine--tRNA ligase</fullName>
        <ecNumber evidence="9">6.1.1.6</ecNumber>
    </recommendedName>
    <alternativeName>
        <fullName evidence="9">Lysyl-tRNA synthetase</fullName>
        <shortName evidence="9">LysRS</shortName>
    </alternativeName>
</protein>
<dbReference type="Proteomes" id="UP000008080">
    <property type="component" value="Chromosome"/>
</dbReference>
<keyword evidence="5 9" id="KW-0067">ATP-binding</keyword>
<dbReference type="EC" id="6.1.1.6" evidence="9"/>
<evidence type="ECO:0000256" key="6">
    <source>
        <dbReference type="ARBA" id="ARBA00022917"/>
    </source>
</evidence>
<dbReference type="GO" id="GO:0006430">
    <property type="term" value="P:lysyl-tRNA aminoacylation"/>
    <property type="evidence" value="ECO:0007669"/>
    <property type="project" value="UniProtKB-UniRule"/>
</dbReference>
<dbReference type="AlphaFoldDB" id="Q6MKP9"/>
<evidence type="ECO:0000256" key="1">
    <source>
        <dbReference type="ARBA" id="ARBA00008226"/>
    </source>
</evidence>
<dbReference type="FunFam" id="2.40.50.140:FF:000024">
    <property type="entry name" value="Lysine--tRNA ligase"/>
    <property type="match status" value="1"/>
</dbReference>
<dbReference type="SUPFAM" id="SSF55681">
    <property type="entry name" value="Class II aaRS and biotin synthetases"/>
    <property type="match status" value="1"/>
</dbReference>
<proteinExistence type="inferred from homology"/>
<evidence type="ECO:0000256" key="3">
    <source>
        <dbReference type="ARBA" id="ARBA00022723"/>
    </source>
</evidence>
<accession>Q6MKP9</accession>
<dbReference type="GO" id="GO:0000049">
    <property type="term" value="F:tRNA binding"/>
    <property type="evidence" value="ECO:0007669"/>
    <property type="project" value="TreeGrafter"/>
</dbReference>
<keyword evidence="7 9" id="KW-0030">Aminoacyl-tRNA synthetase</keyword>
<reference evidence="12 13" key="1">
    <citation type="journal article" date="2004" name="Science">
        <title>A predator unmasked: life cycle of Bdellovibrio bacteriovorus from a genomic perspective.</title>
        <authorList>
            <person name="Rendulic S."/>
            <person name="Jagtap P."/>
            <person name="Rosinus A."/>
            <person name="Eppinger M."/>
            <person name="Baar C."/>
            <person name="Lanz C."/>
            <person name="Keller H."/>
            <person name="Lambert C."/>
            <person name="Evans K.J."/>
            <person name="Goesmann A."/>
            <person name="Meyer F."/>
            <person name="Sockett R.E."/>
            <person name="Schuster S.C."/>
        </authorList>
    </citation>
    <scope>NUCLEOTIDE SEQUENCE [LARGE SCALE GENOMIC DNA]</scope>
    <source>
        <strain evidence="13">ATCC 15356 / DSM 50701 / NCIMB 9529 / HD100</strain>
    </source>
</reference>
<dbReference type="InterPro" id="IPR006195">
    <property type="entry name" value="aa-tRNA-synth_II"/>
</dbReference>
<dbReference type="CDD" id="cd04322">
    <property type="entry name" value="LysRS_N"/>
    <property type="match status" value="1"/>
</dbReference>
<keyword evidence="2 9" id="KW-0436">Ligase</keyword>
<dbReference type="Pfam" id="PF01336">
    <property type="entry name" value="tRNA_anti-codon"/>
    <property type="match status" value="1"/>
</dbReference>
<dbReference type="InterPro" id="IPR044136">
    <property type="entry name" value="Lys-tRNA-ligase_II_N"/>
</dbReference>
<feature type="domain" description="Aminoacyl-transfer RNA synthetases class-II family profile" evidence="11">
    <location>
        <begin position="186"/>
        <end position="498"/>
    </location>
</feature>
<dbReference type="GO" id="GO:0005829">
    <property type="term" value="C:cytosol"/>
    <property type="evidence" value="ECO:0007669"/>
    <property type="project" value="TreeGrafter"/>
</dbReference>
<evidence type="ECO:0000256" key="7">
    <source>
        <dbReference type="ARBA" id="ARBA00023146"/>
    </source>
</evidence>
<dbReference type="Pfam" id="PF00152">
    <property type="entry name" value="tRNA-synt_2"/>
    <property type="match status" value="1"/>
</dbReference>
<sequence length="504" mass="57778">MEGPAGPVTGVIMSINENPLRAEKRKKLHALREKGINPYPYVFENKAKISEVTAEHAATLQAGEKKPEFTYRIAGRLMTLRMMGKASFFNLQDQTGSVQVYVKTEELSEQDRMAFELVDLGDIVGIEGFVFKSQKGEFSIYAKSFQILTKTIEPLPEKFHGVQDIEIKYRHRHLDLMTDADSRKVFETRSKIIKEVRRFLDDRGFMEVETPTLQPVYGGAAATPFTTHHKALDMKLYMRISPELYLKRLIVGGFEKVYEISKNFRNEGIDRTHNPEFALLEFYEAYTDYNYQMKQFEELISSLALKITGSMKVTYQGKEIDFTPPWRRLTVHEGVKEYAGIDPDKATDQEIFQAIRKNGGDIDEPGKRGEMIMELFELTAEQHLVQPTFVMDHPVEISPLTKIHRRDSRLVERFEPFAACMEIGNAYSELNDPEDQLARLKEQEANRAKDEEAHPMDEDFLLAIDAGMPPTGGVGIGIERIVMLLTDRPSIRDIIFFPTMRITK</sequence>
<evidence type="ECO:0000259" key="11">
    <source>
        <dbReference type="PROSITE" id="PS50862"/>
    </source>
</evidence>
<dbReference type="GO" id="GO:0004824">
    <property type="term" value="F:lysine-tRNA ligase activity"/>
    <property type="evidence" value="ECO:0007669"/>
    <property type="project" value="UniProtKB-UniRule"/>
</dbReference>
<feature type="binding site" evidence="9">
    <location>
        <position position="422"/>
    </location>
    <ligand>
        <name>Mg(2+)</name>
        <dbReference type="ChEBI" id="CHEBI:18420"/>
        <label>2</label>
    </ligand>
</feature>
<dbReference type="InterPro" id="IPR004365">
    <property type="entry name" value="NA-bd_OB_tRNA"/>
</dbReference>
<dbReference type="PANTHER" id="PTHR42918">
    <property type="entry name" value="LYSYL-TRNA SYNTHETASE"/>
    <property type="match status" value="1"/>
</dbReference>
<dbReference type="InterPro" id="IPR004364">
    <property type="entry name" value="Aa-tRNA-synt_II"/>
</dbReference>
<feature type="binding site" evidence="9">
    <location>
        <position position="422"/>
    </location>
    <ligand>
        <name>Mg(2+)</name>
        <dbReference type="ChEBI" id="CHEBI:18420"/>
        <label>1</label>
    </ligand>
</feature>
<dbReference type="Gene3D" id="3.30.930.10">
    <property type="entry name" value="Bira Bifunctional Protein, Domain 2"/>
    <property type="match status" value="1"/>
</dbReference>
<evidence type="ECO:0000256" key="8">
    <source>
        <dbReference type="ARBA" id="ARBA00048573"/>
    </source>
</evidence>
<evidence type="ECO:0000313" key="12">
    <source>
        <dbReference type="EMBL" id="CAE80158.1"/>
    </source>
</evidence>
<dbReference type="GO" id="GO:0005524">
    <property type="term" value="F:ATP binding"/>
    <property type="evidence" value="ECO:0007669"/>
    <property type="project" value="UniProtKB-UniRule"/>
</dbReference>
<organism evidence="12 13">
    <name type="scientific">Bdellovibrio bacteriovorus (strain ATCC 15356 / DSM 50701 / NCIMB 9529 / HD100)</name>
    <dbReference type="NCBI Taxonomy" id="264462"/>
    <lineage>
        <taxon>Bacteria</taxon>
        <taxon>Pseudomonadati</taxon>
        <taxon>Bdellovibrionota</taxon>
        <taxon>Bdellovibrionia</taxon>
        <taxon>Bdellovibrionales</taxon>
        <taxon>Pseudobdellovibrionaceae</taxon>
        <taxon>Bdellovibrio</taxon>
    </lineage>
</organism>
<dbReference type="PANTHER" id="PTHR42918:SF15">
    <property type="entry name" value="LYSINE--TRNA LIGASE, CHLOROPLASTIC_MITOCHONDRIAL"/>
    <property type="match status" value="1"/>
</dbReference>
<comment type="similarity">
    <text evidence="1 9">Belongs to the class-II aminoacyl-tRNA synthetase family.</text>
</comment>
<evidence type="ECO:0000256" key="10">
    <source>
        <dbReference type="RuleBase" id="RU000336"/>
    </source>
</evidence>
<keyword evidence="9 10" id="KW-0460">Magnesium</keyword>
<keyword evidence="9" id="KW-0963">Cytoplasm</keyword>